<reference evidence="1" key="2">
    <citation type="submission" date="2020-05" db="UniProtKB">
        <authorList>
            <consortium name="EnsemblMetazoa"/>
        </authorList>
    </citation>
    <scope>IDENTIFICATION</scope>
    <source>
        <strain evidence="1">IAEA</strain>
    </source>
</reference>
<name>A0A1B0B803_9MUSC</name>
<dbReference type="EnsemblMetazoa" id="GPPI021782-RA">
    <property type="protein sequence ID" value="GPPI021782-PA"/>
    <property type="gene ID" value="GPPI021782"/>
</dbReference>
<proteinExistence type="predicted"/>
<evidence type="ECO:0000313" key="2">
    <source>
        <dbReference type="Proteomes" id="UP000092460"/>
    </source>
</evidence>
<dbReference type="AlphaFoldDB" id="A0A1B0B803"/>
<organism evidence="1 2">
    <name type="scientific">Glossina palpalis gambiensis</name>
    <dbReference type="NCBI Taxonomy" id="67801"/>
    <lineage>
        <taxon>Eukaryota</taxon>
        <taxon>Metazoa</taxon>
        <taxon>Ecdysozoa</taxon>
        <taxon>Arthropoda</taxon>
        <taxon>Hexapoda</taxon>
        <taxon>Insecta</taxon>
        <taxon>Pterygota</taxon>
        <taxon>Neoptera</taxon>
        <taxon>Endopterygota</taxon>
        <taxon>Diptera</taxon>
        <taxon>Brachycera</taxon>
        <taxon>Muscomorpha</taxon>
        <taxon>Hippoboscoidea</taxon>
        <taxon>Glossinidae</taxon>
        <taxon>Glossina</taxon>
    </lineage>
</organism>
<keyword evidence="2" id="KW-1185">Reference proteome</keyword>
<accession>A0A1B0B803</accession>
<evidence type="ECO:0000313" key="1">
    <source>
        <dbReference type="EnsemblMetazoa" id="GPPI021782-PA"/>
    </source>
</evidence>
<dbReference type="Proteomes" id="UP000092460">
    <property type="component" value="Unassembled WGS sequence"/>
</dbReference>
<dbReference type="VEuPathDB" id="VectorBase:GPPI021782"/>
<reference evidence="2" key="1">
    <citation type="submission" date="2015-01" db="EMBL/GenBank/DDBJ databases">
        <authorList>
            <person name="Aksoy S."/>
            <person name="Warren W."/>
            <person name="Wilson R.K."/>
        </authorList>
    </citation>
    <scope>NUCLEOTIDE SEQUENCE [LARGE SCALE GENOMIC DNA]</scope>
    <source>
        <strain evidence="2">IAEA</strain>
    </source>
</reference>
<sequence length="170" mass="19437">MYLIGQLEQPRKEERINPDKIVGYPEKVVTNLTDMNPVLVSNINGEIIKFGWVVTLRAKPLANQQTKRYLKVSEKERNGDLNLMKPNRPQECGGHKHILEYFLSHGVFHTYASMFASLRITQPGVLHGEQPKRTLIKDNEKISCATKTEYGEDNDDDVVEKNSQAVPYIK</sequence>
<dbReference type="EMBL" id="JXJN01009796">
    <property type="status" value="NOT_ANNOTATED_CDS"/>
    <property type="molecule type" value="Genomic_DNA"/>
</dbReference>
<protein>
    <submittedName>
        <fullName evidence="1">Uncharacterized protein</fullName>
    </submittedName>
</protein>